<dbReference type="InterPro" id="IPR053737">
    <property type="entry name" value="Type_II_TA_Toxin"/>
</dbReference>
<protein>
    <recommendedName>
        <fullName evidence="3">Fido domain-containing protein</fullName>
    </recommendedName>
</protein>
<evidence type="ECO:0000313" key="2">
    <source>
        <dbReference type="Proteomes" id="UP000608850"/>
    </source>
</evidence>
<dbReference type="RefSeq" id="WP_188879907.1">
    <property type="nucleotide sequence ID" value="NZ_BMOQ01000009.1"/>
</dbReference>
<evidence type="ECO:0008006" key="3">
    <source>
        <dbReference type="Google" id="ProtNLM"/>
    </source>
</evidence>
<name>A0A830GGT0_9EURY</name>
<sequence length="166" mass="19412">MGFADPASQPRITDLSGIDPIDFKIQNTQFLKSDTEYEQTGAEQFDVLRHRIWVTRNGDIQRVLDEFPRDAPLYEQCAGWIHAIAGKHFFPDANHRTALVLLRELLRQNNLTLGRWPASISRETVLHSHQVRQQLPPVRLDTLYRHDRLFLVWLLYFKIVLQNAAR</sequence>
<dbReference type="AlphaFoldDB" id="A0A830GGT0"/>
<reference evidence="1 2" key="1">
    <citation type="journal article" date="2019" name="Int. J. Syst. Evol. Microbiol.">
        <title>The Global Catalogue of Microorganisms (GCM) 10K type strain sequencing project: providing services to taxonomists for standard genome sequencing and annotation.</title>
        <authorList>
            <consortium name="The Broad Institute Genomics Platform"/>
            <consortium name="The Broad Institute Genome Sequencing Center for Infectious Disease"/>
            <person name="Wu L."/>
            <person name="Ma J."/>
        </authorList>
    </citation>
    <scope>NUCLEOTIDE SEQUENCE [LARGE SCALE GENOMIC DNA]</scope>
    <source>
        <strain evidence="1 2">JCM 16331</strain>
    </source>
</reference>
<dbReference type="Proteomes" id="UP000608850">
    <property type="component" value="Unassembled WGS sequence"/>
</dbReference>
<dbReference type="Gene3D" id="1.20.120.1870">
    <property type="entry name" value="Fic/DOC protein, Fido domain"/>
    <property type="match status" value="1"/>
</dbReference>
<organism evidence="1 2">
    <name type="scientific">Halarchaeum nitratireducens</name>
    <dbReference type="NCBI Taxonomy" id="489913"/>
    <lineage>
        <taxon>Archaea</taxon>
        <taxon>Methanobacteriati</taxon>
        <taxon>Methanobacteriota</taxon>
        <taxon>Stenosarchaea group</taxon>
        <taxon>Halobacteria</taxon>
        <taxon>Halobacteriales</taxon>
        <taxon>Halobacteriaceae</taxon>
    </lineage>
</organism>
<gene>
    <name evidence="1" type="ORF">GCM10009021_28990</name>
</gene>
<proteinExistence type="predicted"/>
<dbReference type="OrthoDB" id="270826at2157"/>
<comment type="caution">
    <text evidence="1">The sequence shown here is derived from an EMBL/GenBank/DDBJ whole genome shotgun (WGS) entry which is preliminary data.</text>
</comment>
<keyword evidence="2" id="KW-1185">Reference proteome</keyword>
<accession>A0A830GGT0</accession>
<evidence type="ECO:0000313" key="1">
    <source>
        <dbReference type="EMBL" id="GGN25266.1"/>
    </source>
</evidence>
<dbReference type="EMBL" id="BMOQ01000009">
    <property type="protein sequence ID" value="GGN25266.1"/>
    <property type="molecule type" value="Genomic_DNA"/>
</dbReference>